<gene>
    <name evidence="1" type="ORF">B7R76_02735</name>
</gene>
<dbReference type="EMBL" id="NBZD01000001">
    <property type="protein sequence ID" value="PNH19810.1"/>
    <property type="molecule type" value="Genomic_DNA"/>
</dbReference>
<organism evidence="1 2">
    <name type="scientific">Mageeibacillus indolicus</name>
    <dbReference type="NCBI Taxonomy" id="884684"/>
    <lineage>
        <taxon>Bacteria</taxon>
        <taxon>Bacillati</taxon>
        <taxon>Bacillota</taxon>
        <taxon>Clostridia</taxon>
        <taxon>Eubacteriales</taxon>
        <taxon>Oscillospiraceae</taxon>
        <taxon>Mageeibacillus</taxon>
    </lineage>
</organism>
<name>A0A2J8B4V9_9FIRM</name>
<sequence>MKLEIRTFKEDKLLDMIVVEYFSASGFRQALEECILRGCHELAAPLPLWLEHNTKEMAAFHQTVFFSEQFMEKTHFDRMQIKLLEF</sequence>
<dbReference type="RefSeq" id="WP_012993287.1">
    <property type="nucleotide sequence ID" value="NZ_NBZD01000001.1"/>
</dbReference>
<evidence type="ECO:0000313" key="2">
    <source>
        <dbReference type="Proteomes" id="UP000236394"/>
    </source>
</evidence>
<accession>A0A2J8B4V9</accession>
<dbReference type="OMA" id="NTKEMAA"/>
<evidence type="ECO:0000313" key="1">
    <source>
        <dbReference type="EMBL" id="PNH19810.1"/>
    </source>
</evidence>
<proteinExistence type="predicted"/>
<comment type="caution">
    <text evidence="1">The sequence shown here is derived from an EMBL/GenBank/DDBJ whole genome shotgun (WGS) entry which is preliminary data.</text>
</comment>
<dbReference type="Proteomes" id="UP000236394">
    <property type="component" value="Unassembled WGS sequence"/>
</dbReference>
<protein>
    <submittedName>
        <fullName evidence="1">Uncharacterized protein</fullName>
    </submittedName>
</protein>
<dbReference type="AlphaFoldDB" id="A0A2J8B4V9"/>
<reference evidence="2" key="1">
    <citation type="submission" date="2017-04" db="EMBL/GenBank/DDBJ databases">
        <authorList>
            <person name="Bumgarner R.E."/>
            <person name="Fredricks D.N."/>
            <person name="Srinivasan S."/>
        </authorList>
    </citation>
    <scope>NUCLEOTIDE SEQUENCE [LARGE SCALE GENOMIC DNA]</scope>
    <source>
        <strain evidence="2">KA00405</strain>
    </source>
</reference>